<proteinExistence type="predicted"/>
<feature type="non-terminal residue" evidence="1">
    <location>
        <position position="1"/>
    </location>
</feature>
<dbReference type="EMBL" id="LAZR01008756">
    <property type="protein sequence ID" value="KKM76729.1"/>
    <property type="molecule type" value="Genomic_DNA"/>
</dbReference>
<accession>A0A0F9K3Q4</accession>
<organism evidence="1">
    <name type="scientific">marine sediment metagenome</name>
    <dbReference type="NCBI Taxonomy" id="412755"/>
    <lineage>
        <taxon>unclassified sequences</taxon>
        <taxon>metagenomes</taxon>
        <taxon>ecological metagenomes</taxon>
    </lineage>
</organism>
<gene>
    <name evidence="1" type="ORF">LCGC14_1377100</name>
</gene>
<evidence type="ECO:0000313" key="1">
    <source>
        <dbReference type="EMBL" id="KKM76729.1"/>
    </source>
</evidence>
<protein>
    <submittedName>
        <fullName evidence="1">Uncharacterized protein</fullName>
    </submittedName>
</protein>
<name>A0A0F9K3Q4_9ZZZZ</name>
<sequence length="38" mass="4226">VEQERKTFLTRAEGDVDRGLRVGTLPAGGLYVCTYILK</sequence>
<comment type="caution">
    <text evidence="1">The sequence shown here is derived from an EMBL/GenBank/DDBJ whole genome shotgun (WGS) entry which is preliminary data.</text>
</comment>
<reference evidence="1" key="1">
    <citation type="journal article" date="2015" name="Nature">
        <title>Complex archaea that bridge the gap between prokaryotes and eukaryotes.</title>
        <authorList>
            <person name="Spang A."/>
            <person name="Saw J.H."/>
            <person name="Jorgensen S.L."/>
            <person name="Zaremba-Niedzwiedzka K."/>
            <person name="Martijn J."/>
            <person name="Lind A.E."/>
            <person name="van Eijk R."/>
            <person name="Schleper C."/>
            <person name="Guy L."/>
            <person name="Ettema T.J."/>
        </authorList>
    </citation>
    <scope>NUCLEOTIDE SEQUENCE</scope>
</reference>
<dbReference type="AlphaFoldDB" id="A0A0F9K3Q4"/>